<dbReference type="Proteomes" id="UP001163321">
    <property type="component" value="Chromosome 4"/>
</dbReference>
<comment type="caution">
    <text evidence="1">The sequence shown here is derived from an EMBL/GenBank/DDBJ whole genome shotgun (WGS) entry which is preliminary data.</text>
</comment>
<dbReference type="EMBL" id="CM047583">
    <property type="protein sequence ID" value="KAI9912836.1"/>
    <property type="molecule type" value="Genomic_DNA"/>
</dbReference>
<organism evidence="1 2">
    <name type="scientific">Peronosclerospora sorghi</name>
    <dbReference type="NCBI Taxonomy" id="230839"/>
    <lineage>
        <taxon>Eukaryota</taxon>
        <taxon>Sar</taxon>
        <taxon>Stramenopiles</taxon>
        <taxon>Oomycota</taxon>
        <taxon>Peronosporomycetes</taxon>
        <taxon>Peronosporales</taxon>
        <taxon>Peronosporaceae</taxon>
        <taxon>Peronosclerospora</taxon>
    </lineage>
</organism>
<reference evidence="1 2" key="1">
    <citation type="journal article" date="2022" name="bioRxiv">
        <title>The genome of the oomycete Peronosclerospora sorghi, a cosmopolitan pathogen of maize and sorghum, is inflated with dispersed pseudogenes.</title>
        <authorList>
            <person name="Fletcher K."/>
            <person name="Martin F."/>
            <person name="Isakeit T."/>
            <person name="Cavanaugh K."/>
            <person name="Magill C."/>
            <person name="Michelmore R."/>
        </authorList>
    </citation>
    <scope>NUCLEOTIDE SEQUENCE [LARGE SCALE GENOMIC DNA]</scope>
    <source>
        <strain evidence="1">P6</strain>
    </source>
</reference>
<accession>A0ACC0W3C4</accession>
<evidence type="ECO:0000313" key="1">
    <source>
        <dbReference type="EMBL" id="KAI9912836.1"/>
    </source>
</evidence>
<keyword evidence="2" id="KW-1185">Reference proteome</keyword>
<proteinExistence type="predicted"/>
<gene>
    <name evidence="1" type="ORF">PsorP6_006094</name>
</gene>
<evidence type="ECO:0000313" key="2">
    <source>
        <dbReference type="Proteomes" id="UP001163321"/>
    </source>
</evidence>
<name>A0ACC0W3C4_9STRA</name>
<sequence length="104" mass="11885">MTATHDILDHVVAENVVLTFVIITKTSRKTKKSFRDKSHPKRFYDKAELVEFASLYRSETGSCTPCTKFPSDLTEHKIPKYHNRTSFLGTKCSVQISNLQYSAL</sequence>
<protein>
    <submittedName>
        <fullName evidence="1">Uncharacterized protein</fullName>
    </submittedName>
</protein>